<dbReference type="HOGENOM" id="CLU_1441862_0_0_1"/>
<dbReference type="AlphaFoldDB" id="A0A0C3BI65"/>
<feature type="region of interest" description="Disordered" evidence="1">
    <location>
        <begin position="93"/>
        <end position="142"/>
    </location>
</feature>
<accession>A0A0C3BI65</accession>
<dbReference type="EMBL" id="KN824281">
    <property type="protein sequence ID" value="KIM31814.1"/>
    <property type="molecule type" value="Genomic_DNA"/>
</dbReference>
<keyword evidence="3" id="KW-1185">Reference proteome</keyword>
<evidence type="ECO:0000313" key="2">
    <source>
        <dbReference type="EMBL" id="KIM31814.1"/>
    </source>
</evidence>
<evidence type="ECO:0000313" key="3">
    <source>
        <dbReference type="Proteomes" id="UP000054097"/>
    </source>
</evidence>
<sequence>MADHDAYEQLIQLIKMLRPMAATSPETIHSLFAQEKVAQETTKMMSTLGLLDADALANALAKMVPAKPAEPSFPPAAGVALIPPGPLNPQPVPPFAAGIPSFPPPDPRGPYGAPPPNPAGWYGGAPPQPAPPPRGPAAAAPIPGIQNLSADEANTLMAALAMSQAEVDRLPPQQRAIFMQLRSMVPGR</sequence>
<name>A0A0C3BI65_SERVB</name>
<evidence type="ECO:0000256" key="1">
    <source>
        <dbReference type="SAM" id="MobiDB-lite"/>
    </source>
</evidence>
<proteinExistence type="predicted"/>
<dbReference type="OrthoDB" id="3267623at2759"/>
<gene>
    <name evidence="2" type="ORF">M408DRAFT_327236</name>
</gene>
<reference evidence="2 3" key="1">
    <citation type="submission" date="2014-04" db="EMBL/GenBank/DDBJ databases">
        <authorList>
            <consortium name="DOE Joint Genome Institute"/>
            <person name="Kuo A."/>
            <person name="Zuccaro A."/>
            <person name="Kohler A."/>
            <person name="Nagy L.G."/>
            <person name="Floudas D."/>
            <person name="Copeland A."/>
            <person name="Barry K.W."/>
            <person name="Cichocki N."/>
            <person name="Veneault-Fourrey C."/>
            <person name="LaButti K."/>
            <person name="Lindquist E.A."/>
            <person name="Lipzen A."/>
            <person name="Lundell T."/>
            <person name="Morin E."/>
            <person name="Murat C."/>
            <person name="Sun H."/>
            <person name="Tunlid A."/>
            <person name="Henrissat B."/>
            <person name="Grigoriev I.V."/>
            <person name="Hibbett D.S."/>
            <person name="Martin F."/>
            <person name="Nordberg H.P."/>
            <person name="Cantor M.N."/>
            <person name="Hua S.X."/>
        </authorList>
    </citation>
    <scope>NUCLEOTIDE SEQUENCE [LARGE SCALE GENOMIC DNA]</scope>
    <source>
        <strain evidence="2 3">MAFF 305830</strain>
    </source>
</reference>
<reference evidence="3" key="2">
    <citation type="submission" date="2015-01" db="EMBL/GenBank/DDBJ databases">
        <title>Evolutionary Origins and Diversification of the Mycorrhizal Mutualists.</title>
        <authorList>
            <consortium name="DOE Joint Genome Institute"/>
            <consortium name="Mycorrhizal Genomics Consortium"/>
            <person name="Kohler A."/>
            <person name="Kuo A."/>
            <person name="Nagy L.G."/>
            <person name="Floudas D."/>
            <person name="Copeland A."/>
            <person name="Barry K.W."/>
            <person name="Cichocki N."/>
            <person name="Veneault-Fourrey C."/>
            <person name="LaButti K."/>
            <person name="Lindquist E.A."/>
            <person name="Lipzen A."/>
            <person name="Lundell T."/>
            <person name="Morin E."/>
            <person name="Murat C."/>
            <person name="Riley R."/>
            <person name="Ohm R."/>
            <person name="Sun H."/>
            <person name="Tunlid A."/>
            <person name="Henrissat B."/>
            <person name="Grigoriev I.V."/>
            <person name="Hibbett D.S."/>
            <person name="Martin F."/>
        </authorList>
    </citation>
    <scope>NUCLEOTIDE SEQUENCE [LARGE SCALE GENOMIC DNA]</scope>
    <source>
        <strain evidence="3">MAFF 305830</strain>
    </source>
</reference>
<feature type="compositionally biased region" description="Pro residues" evidence="1">
    <location>
        <begin position="101"/>
        <end position="118"/>
    </location>
</feature>
<dbReference type="Proteomes" id="UP000054097">
    <property type="component" value="Unassembled WGS sequence"/>
</dbReference>
<organism evidence="2 3">
    <name type="scientific">Serendipita vermifera MAFF 305830</name>
    <dbReference type="NCBI Taxonomy" id="933852"/>
    <lineage>
        <taxon>Eukaryota</taxon>
        <taxon>Fungi</taxon>
        <taxon>Dikarya</taxon>
        <taxon>Basidiomycota</taxon>
        <taxon>Agaricomycotina</taxon>
        <taxon>Agaricomycetes</taxon>
        <taxon>Sebacinales</taxon>
        <taxon>Serendipitaceae</taxon>
        <taxon>Serendipita</taxon>
    </lineage>
</organism>
<feature type="compositionally biased region" description="Pro residues" evidence="1">
    <location>
        <begin position="126"/>
        <end position="135"/>
    </location>
</feature>
<evidence type="ECO:0008006" key="4">
    <source>
        <dbReference type="Google" id="ProtNLM"/>
    </source>
</evidence>
<protein>
    <recommendedName>
        <fullName evidence="4">Cleavage stimulation factor subunit 2 hinge domain-containing protein</fullName>
    </recommendedName>
</protein>